<feature type="region of interest" description="Disordered" evidence="3">
    <location>
        <begin position="871"/>
        <end position="899"/>
    </location>
</feature>
<gene>
    <name evidence="5" type="ORF">SAMN05192586_1021</name>
</gene>
<dbReference type="PANTHER" id="PTHR38340:SF1">
    <property type="entry name" value="S-LAYER PROTEIN"/>
    <property type="match status" value="1"/>
</dbReference>
<feature type="domain" description="RapA2 cadherin-like" evidence="4">
    <location>
        <begin position="705"/>
        <end position="805"/>
    </location>
</feature>
<accession>A0A1G7IMS2</accession>
<dbReference type="Pfam" id="PF00353">
    <property type="entry name" value="HemolysinCabind"/>
    <property type="match status" value="4"/>
</dbReference>
<evidence type="ECO:0000256" key="1">
    <source>
        <dbReference type="ARBA" id="ARBA00004613"/>
    </source>
</evidence>
<dbReference type="SUPFAM" id="SSF51120">
    <property type="entry name" value="beta-Roll"/>
    <property type="match status" value="1"/>
</dbReference>
<dbReference type="EMBL" id="FNBX01000002">
    <property type="protein sequence ID" value="SDF13991.1"/>
    <property type="molecule type" value="Genomic_DNA"/>
</dbReference>
<name>A0A1G7IMS2_9BACT</name>
<dbReference type="InterPro" id="IPR050557">
    <property type="entry name" value="RTX_toxin/Mannuronan_C5-epim"/>
</dbReference>
<evidence type="ECO:0000259" key="4">
    <source>
        <dbReference type="Pfam" id="PF17803"/>
    </source>
</evidence>
<dbReference type="PRINTS" id="PR00313">
    <property type="entry name" value="CABNDNGRPT"/>
</dbReference>
<dbReference type="PANTHER" id="PTHR38340">
    <property type="entry name" value="S-LAYER PROTEIN"/>
    <property type="match status" value="1"/>
</dbReference>
<evidence type="ECO:0000313" key="6">
    <source>
        <dbReference type="Proteomes" id="UP000199355"/>
    </source>
</evidence>
<dbReference type="GO" id="GO:0005509">
    <property type="term" value="F:calcium ion binding"/>
    <property type="evidence" value="ECO:0007669"/>
    <property type="project" value="InterPro"/>
</dbReference>
<comment type="subcellular location">
    <subcellularLocation>
        <location evidence="1">Secreted</location>
    </subcellularLocation>
</comment>
<dbReference type="InterPro" id="IPR040853">
    <property type="entry name" value="RapA2_cadherin-like"/>
</dbReference>
<dbReference type="InterPro" id="IPR018511">
    <property type="entry name" value="Hemolysin-typ_Ca-bd_CS"/>
</dbReference>
<dbReference type="NCBIfam" id="TIGR01965">
    <property type="entry name" value="VCBS_repeat"/>
    <property type="match status" value="8"/>
</dbReference>
<sequence length="2470" mass="251517">APEVAASTATIAEDATQPFSGTLPAPTDVDSTDTPTYVPQEGTVGQYGSFTLAADGTYTYTLNNNLAAVQALGVNETLTETLSYTVSDGHGGTASNSLTITISGTNDAPVISTNGWSNSAVVTEDGTASISGTATVTDVDDASHTFTLSAGAITGQTLYVLAADNEQGYTVSAESPADNDYLGTLSVDGNGSYSFTLNNAAASVQGLKAGQTISVSAAVVVSDGYGDTGSQNISFTINGTNDAPEITWQKLHLRDAGVGAQGVGGKLSGYGNSPTTEDNNTNDYVAPYAQRVEVEGSLSTTASDADSGDTLTFSIVTNSTRDDLLHFGKSITTTTFNNSEPNHVEGNAIEVNITSDAVTQNDVGQNIQTIVTTYGTLILNQNTGAYTFTLDQEAANHLAAGERFNFKFATQVKDSAGATDQHELGVCIEGANDAPTLTLMPQDGTAFGLANDGAATVTVNESEGAADSTYTLGTVAGADADNGAQLHYGLLTGHTDVTATRAPTATYGEAVSDGKGGVSLAGQYGTLTIAADGTLSYTVNAATNAWSADKSEVDQFTILVKDQYDAWTAKPIDITVQGQNDAPTVSLSADGFSVTEAQNNAYGNLNTGQADAQPCTLTTLTATDAEGDAVTLGLKDGNTSSYVGNGGTVSVTGQYGTITLNADGTLSYLVNNTKDGKANALTEGEQGNDTFTLLVKDSNGAVTEQTFTVRVNGVNDAPYILDAKSLSMNAVTEDAATAVSGQFAVADPEGQAMTFSISNAHDLDANTWVKDSYEVSGDDAHEGWTAIDTQYGTLYLNPGNGEYTFELDNNAQAVQALKDGETRTVEFGIVVDDTDTADGKLQFRATITINGTNEAPTVAADTADVQLDLTESGKSGDIGTDFANGRNGDDAKGTDTDSGSFTVKDVDGGSLHLAGLTLKDGDGAAAVLTASSTDAATGATTYHTAYGDLTLTPTTNDDGSVTYAYSFNLDNASAAVNALDAGETRSLTFTVSVDDGQGGTVEQPVTVSINGVNDITLMGWSSVGLQEDGDATASNFIPGKNTGASPADAEGDTLVYGVAGLTDGKDSWSVVRGGLDYTGEHGGQTLEVAAEKTVDGQTTYRGETVEILTTTTTDESDVDHQLVVTNYGVLDLNTATGEYTFTKGTPENSAALSAALHKAYGEGADISTALQTITSNINSLGAGEKLSFSFQATAAESDSGLQSTHMIGVTLTGANDAPVLTTEGPATFGLTESGLSDDNGANSYNNAQAGVESASGSFTVKDVDAGDTQSVSLLLNGEGVELTTAEGGILVYHAQYGDLTLTPTTNDDGSVTYAYSFALNAAANALTDTDTPSYAFTIRVTDSQGASVDQAVTASINGVNDIPLMYGQTVSLSEDATMSVNGALQHFSNHTSFDPEDGDKVTFGVVGLSDGKASWDVVRGKESGWVDDKGSLVDHGGQTMPASITKGSGTDAASRTTEVTILETKPVAETSGEEVTTTPHQLVVTNYGVLDLNTATGAYTFTMGTAQNNAALEAALRAAYGADADISGLVQTITANVDSLAAGEKLSFSFQATVKDAQGLTGTHMIGVNITGSYDAPTIDMSSAAPSVDEAALPGGTHEGETASGESLSTEGTFTVNTYSEGGTLTIGGQTFTLDAKGNATVADQNASIETDHGTLTITAISNGTVYYTYALTDVVDNAEGADSATESINVSVTSGSGESAQTVTSSLAITINDDAPTATVTVDGATTATTGGGDGGTEGGTTSLSDVALNFMELAQGDVSEAALSNVSLGITISAAQVSYANIANPQVSDIVATGSLYYKSIAYSNNYDGLGVDTTAESDGIDNLANRGWDGLGTKNQRLDEICFTRTGTSTGVSEAVVFELPEGQTATSLSITLGALEGSSNEKALLSFYRDGQLVSTHEVAASGGDTVVTFSTDTINGGFDKVVVSAIDNGAFYGEYYVNKDNSDFTIQSISFGGVQQESPTETTVTTITGHVTGTSADGIESIVFDESVASVTLADGKEMTLTASEDGKTLTGTVDGATYFTATLGAVGTDGTAQWEVTQTQPFQLAQDQNLLNFVVTDKDGDTAATAVAGDDTLLGGTDDDLLLGDNADLASLASLTDEASSAAILAYAQAAPQALATALDDTSDAGGNDVLLGEGGNDLLFGQHGNDLLLGDGSQAGLDNLAGHLNTDAQNADALATALHTLDAQGLDSLAAWTEQNLEDAADGQDTLFGGTGHDALLGLGGDDYLDGGAGDDFIFGGSGNDSLYGQADNDYLHGGSGNDYLDGGAGNDTLLGGSGTDHLLGGDGDDYLDGGAGNDTLEGGSGNDNLSGGDGADKLDGGAGNDLLHVDSQDLLADGGTGVDFLLTKDLNTVDSLLNNGKVENVEAAITDAGGKDGDATLSLTNMADLAKVGISVGQDATTGQQTITLDSHWTAGDAHNGMATFTNATADLTLTLTDHATSTSSDADAQVQTAIHIMQSDSGSQS</sequence>
<dbReference type="InterPro" id="IPR001343">
    <property type="entry name" value="Hemolysn_Ca-bd"/>
</dbReference>
<dbReference type="InterPro" id="IPR010221">
    <property type="entry name" value="VCBS_dom"/>
</dbReference>
<keyword evidence="2" id="KW-0964">Secreted</keyword>
<feature type="compositionally biased region" description="Polar residues" evidence="3">
    <location>
        <begin position="1440"/>
        <end position="1453"/>
    </location>
</feature>
<evidence type="ECO:0000256" key="3">
    <source>
        <dbReference type="SAM" id="MobiDB-lite"/>
    </source>
</evidence>
<feature type="region of interest" description="Disordered" evidence="3">
    <location>
        <begin position="1"/>
        <end position="33"/>
    </location>
</feature>
<feature type="compositionally biased region" description="Low complexity" evidence="3">
    <location>
        <begin position="2301"/>
        <end position="2314"/>
    </location>
</feature>
<reference evidence="6" key="1">
    <citation type="submission" date="2016-10" db="EMBL/GenBank/DDBJ databases">
        <authorList>
            <person name="Varghese N."/>
            <person name="Submissions S."/>
        </authorList>
    </citation>
    <scope>NUCLEOTIDE SEQUENCE [LARGE SCALE GENOMIC DNA]</scope>
    <source>
        <strain evidence="6">KHC7</strain>
    </source>
</reference>
<proteinExistence type="predicted"/>
<dbReference type="Gene3D" id="2.60.40.10">
    <property type="entry name" value="Immunoglobulins"/>
    <property type="match status" value="3"/>
</dbReference>
<evidence type="ECO:0000313" key="5">
    <source>
        <dbReference type="EMBL" id="SDF13991.1"/>
    </source>
</evidence>
<organism evidence="5 6">
    <name type="scientific">Desulfovibrio legallii</name>
    <dbReference type="NCBI Taxonomy" id="571438"/>
    <lineage>
        <taxon>Bacteria</taxon>
        <taxon>Pseudomonadati</taxon>
        <taxon>Thermodesulfobacteriota</taxon>
        <taxon>Desulfovibrionia</taxon>
        <taxon>Desulfovibrionales</taxon>
        <taxon>Desulfovibrionaceae</taxon>
        <taxon>Desulfovibrio</taxon>
    </lineage>
</organism>
<dbReference type="Proteomes" id="UP000199355">
    <property type="component" value="Unassembled WGS sequence"/>
</dbReference>
<dbReference type="InterPro" id="IPR013783">
    <property type="entry name" value="Ig-like_fold"/>
</dbReference>
<dbReference type="InterPro" id="IPR011049">
    <property type="entry name" value="Serralysin-like_metalloprot_C"/>
</dbReference>
<dbReference type="GO" id="GO:0005576">
    <property type="term" value="C:extracellular region"/>
    <property type="evidence" value="ECO:0007669"/>
    <property type="project" value="UniProtKB-SubCell"/>
</dbReference>
<dbReference type="Pfam" id="PF17803">
    <property type="entry name" value="Cadherin_4"/>
    <property type="match status" value="1"/>
</dbReference>
<keyword evidence="6" id="KW-1185">Reference proteome</keyword>
<dbReference type="PROSITE" id="PS00330">
    <property type="entry name" value="HEMOLYSIN_CALCIUM"/>
    <property type="match status" value="4"/>
</dbReference>
<dbReference type="Pfam" id="PF17963">
    <property type="entry name" value="Big_9"/>
    <property type="match status" value="1"/>
</dbReference>
<feature type="region of interest" description="Disordered" evidence="3">
    <location>
        <begin position="1428"/>
        <end position="1453"/>
    </location>
</feature>
<feature type="region of interest" description="Disordered" evidence="3">
    <location>
        <begin position="2289"/>
        <end position="2321"/>
    </location>
</feature>
<dbReference type="STRING" id="571438.SAMN05192586_1021"/>
<protein>
    <submittedName>
        <fullName evidence="5">VCBS repeat-containing protein</fullName>
    </submittedName>
</protein>
<feature type="region of interest" description="Disordered" evidence="3">
    <location>
        <begin position="1588"/>
        <end position="1610"/>
    </location>
</feature>
<evidence type="ECO:0000256" key="2">
    <source>
        <dbReference type="ARBA" id="ARBA00022525"/>
    </source>
</evidence>
<dbReference type="Gene3D" id="2.150.10.10">
    <property type="entry name" value="Serralysin-like metalloprotease, C-terminal"/>
    <property type="match status" value="2"/>
</dbReference>
<feature type="non-terminal residue" evidence="5">
    <location>
        <position position="1"/>
    </location>
</feature>